<protein>
    <recommendedName>
        <fullName evidence="2">SAM domain-containing protein</fullName>
    </recommendedName>
</protein>
<organism evidence="3 4">
    <name type="scientific">Rotaria socialis</name>
    <dbReference type="NCBI Taxonomy" id="392032"/>
    <lineage>
        <taxon>Eukaryota</taxon>
        <taxon>Metazoa</taxon>
        <taxon>Spiralia</taxon>
        <taxon>Gnathifera</taxon>
        <taxon>Rotifera</taxon>
        <taxon>Eurotatoria</taxon>
        <taxon>Bdelloidea</taxon>
        <taxon>Philodinida</taxon>
        <taxon>Philodinidae</taxon>
        <taxon>Rotaria</taxon>
    </lineage>
</organism>
<dbReference type="InterPro" id="IPR042812">
    <property type="entry name" value="SAMD3"/>
</dbReference>
<dbReference type="EMBL" id="CAJOBS010000588">
    <property type="protein sequence ID" value="CAF4607511.1"/>
    <property type="molecule type" value="Genomic_DNA"/>
</dbReference>
<dbReference type="PANTHER" id="PTHR47302:SF1">
    <property type="entry name" value="STERILE ALPHA MOTIF DOMAIN-CONTAINING PROTEIN 3"/>
    <property type="match status" value="1"/>
</dbReference>
<proteinExistence type="predicted"/>
<feature type="region of interest" description="Disordered" evidence="1">
    <location>
        <begin position="907"/>
        <end position="932"/>
    </location>
</feature>
<evidence type="ECO:0000313" key="4">
    <source>
        <dbReference type="Proteomes" id="UP000663838"/>
    </source>
</evidence>
<dbReference type="PROSITE" id="PS50105">
    <property type="entry name" value="SAM_DOMAIN"/>
    <property type="match status" value="1"/>
</dbReference>
<dbReference type="Proteomes" id="UP000663838">
    <property type="component" value="Unassembled WGS sequence"/>
</dbReference>
<dbReference type="PANTHER" id="PTHR47302">
    <property type="entry name" value="STERILE ALPHA MOTIF DOMAIN-CONTAINING PROTEIN 3"/>
    <property type="match status" value="1"/>
</dbReference>
<dbReference type="Gene3D" id="1.10.150.50">
    <property type="entry name" value="Transcription Factor, Ets-1"/>
    <property type="match status" value="1"/>
</dbReference>
<dbReference type="SUPFAM" id="SSF47769">
    <property type="entry name" value="SAM/Pointed domain"/>
    <property type="match status" value="1"/>
</dbReference>
<reference evidence="3" key="1">
    <citation type="submission" date="2021-02" db="EMBL/GenBank/DDBJ databases">
        <authorList>
            <person name="Nowell W R."/>
        </authorList>
    </citation>
    <scope>NUCLEOTIDE SEQUENCE</scope>
</reference>
<evidence type="ECO:0000256" key="1">
    <source>
        <dbReference type="SAM" id="MobiDB-lite"/>
    </source>
</evidence>
<evidence type="ECO:0000259" key="2">
    <source>
        <dbReference type="PROSITE" id="PS50105"/>
    </source>
</evidence>
<dbReference type="Pfam" id="PF00536">
    <property type="entry name" value="SAM_1"/>
    <property type="match status" value="1"/>
</dbReference>
<evidence type="ECO:0000313" key="3">
    <source>
        <dbReference type="EMBL" id="CAF4607511.1"/>
    </source>
</evidence>
<dbReference type="InterPro" id="IPR013761">
    <property type="entry name" value="SAM/pointed_sf"/>
</dbReference>
<sequence>MSISNLQKCTICLSNVDRTTHGYLRHLRQVHGNDHLFNTSCPLCDSNFIYTNLKSFINHFRKHDFNSSGQDHSSLSLAPPFNDFNLDNHDDTDDSQQIQQASVWQSEHHGALDEIRKFYVKMLLKVREGHVLPGNIMKTMALSITCLLENFSYYLLSKLNINVDNVISYNFNNDIEKKIFEISRNEDSFIAACQSYFKFVKPKEILLPTGSKAYYIPLHQLLKNLFETQGFYDCVKQEKELISQFHGQDIIYHYQNAEFGRQHPVLQHKTNCFSLQLYSDDLGVVNPLMDDLPARHNSSLSAVHLLLLYYKKDFDDEKNRKVLFAQLSKDLNSLEEDGLILPGDKNPTYFTISTLCADNLSAHELGGFTKTFTSGYCCRYCFTNHKDMKYIYKETQTSIRTSASYDLQLQHIQTVPSDKSLYGINDLSPLSSISSFHPIMSLPPDLMHDVMEGVMPKLTGCLLHVIVSSRLHTCSQVCQMINKFNFGNNDKRNRPVAFKEKDISEGNVRGKAMEKYCLFLNLPFIFYEIIDKIPYWFLYELLREIWDILYADHPRKSWLSTLEVLIQEFLQLFQTIFPENFVPKFHFLLHAARNTAKYGPLKRQMNLRYEAKHHLLKQMSNRCNNFINLPYTISKRIQLRQCYELIDENLLKLNNISGTIRKRRTTSFNLSIQNILFNDRLFAHRDVVHIVKWIIMDNIKFKVGDFFVGFLLGGEEIPIFVKIKYILNMSEQWKFVVQCFDTVTFKQNLWCFEIKPSNNNLIFNKFSMEWNYQDVSYWLMENGFEKFVNKFQEEEIDGLSLLNLSSSSIDELLSINTAADIVKKPTIGVKTTFLKKLEILKSDVFSSVDNIITLNERQSDVLIDELNSQIPNDLSFVNDLNGDVDRDDTDNQNHSLEFLSDSYVSNPPNVRSTKASARLSTKASTSLSTSPSHTSTITTVLDEISDNSSCTSRNQPTKKFPLNYSLPYFDTAFEKAANNPSIEEFGLRCRKKQQLVKTIRDDVVNTYGIDFYPTSFEFDRMVVSVKNKYPVLTKVFGEDMSLLTSALKQQFSRDRQISGCVSDLLLKKRQSHGHILSGRKLKFVKVDLVSHREYLIEEKQQSEECLMQLFQQAESLRTLVNTTNYDYSEVKAKMDITYPHRQRLVHEMKPVKQILELYPALSVSNLIIREINVHYDPFDGDIIQTLKSNFTKLFNYTDNPQKENITEDERPFFILEHLIMKRYKHSKKLLLNQEVLDAYPMIQVHKNNDSTNYSIIVEYNQLTITTSQVEAVAILIGSYEIFNIEYPKKIRATLEVLHGLSFKKRSFFLAVAAKRFLSEFKINANCGGDLIYGNIYQSKSRKNAVTLILSTDGKPTTKNSRSSMWPVIATIAEIPLPIREYKENVVLLGLRHSPKSPSVEILLGLIMENINKLQINGFDTQLEVIRCSFHKHFIEYLFSPMRDTCFICILQNELLHEFLNDSNTSAVTSSFFVLLLDVQHFDLDVLLFVGDLPARSKCCCINSCVGYYSCTHCLFDGVRCTEHQHTLFPWERFRGDPPKRRTQQHISECIRQIELS</sequence>
<accession>A0A821CSF7</accession>
<dbReference type="InterPro" id="IPR001660">
    <property type="entry name" value="SAM"/>
</dbReference>
<feature type="compositionally biased region" description="Low complexity" evidence="1">
    <location>
        <begin position="912"/>
        <end position="932"/>
    </location>
</feature>
<feature type="domain" description="SAM" evidence="2">
    <location>
        <begin position="770"/>
        <end position="843"/>
    </location>
</feature>
<name>A0A821CSF7_9BILA</name>
<gene>
    <name evidence="3" type="ORF">TOA249_LOCUS11042</name>
</gene>
<comment type="caution">
    <text evidence="3">The sequence shown here is derived from an EMBL/GenBank/DDBJ whole genome shotgun (WGS) entry which is preliminary data.</text>
</comment>